<evidence type="ECO:0000313" key="1">
    <source>
        <dbReference type="EMBL" id="ADQ69247.1"/>
    </source>
</evidence>
<sequence length="51" mass="5792">MGALITDFNRIARQLHAMSDTDYGYITPENLSLFTDLYELTMMQGVLPPEP</sequence>
<gene>
    <name evidence="1" type="ordered locus">Hbor_39330</name>
</gene>
<reference evidence="2" key="1">
    <citation type="journal article" date="2009" name="Stand. Genomic Sci.">
        <title>Complete genome sequence of Halogeometricum borinquense type strain (PR3).</title>
        <authorList>
            <person name="Malfatti S."/>
            <person name="Tindall B.J."/>
            <person name="Schneider S."/>
            <person name="Fahnrich R."/>
            <person name="Lapidus A."/>
            <person name="Labuttii K."/>
            <person name="Copeland A."/>
            <person name="Glavina Del Rio T."/>
            <person name="Nolan M."/>
            <person name="Chen F."/>
            <person name="Lucas S."/>
            <person name="Tice H."/>
            <person name="Cheng J.F."/>
            <person name="Bruce D."/>
            <person name="Goodwin L."/>
            <person name="Pitluck S."/>
            <person name="Anderson I."/>
            <person name="Pati A."/>
            <person name="Ivanova N."/>
            <person name="Mavromatis K."/>
            <person name="Chen A."/>
            <person name="Palaniappan K."/>
            <person name="D'haeseleer P."/>
            <person name="Goker M."/>
            <person name="Bristow J."/>
            <person name="Eisen J.A."/>
            <person name="Markowitz V."/>
            <person name="Hugenholtz P."/>
            <person name="Kyrpides N.C."/>
            <person name="Klenk H.P."/>
            <person name="Chain P."/>
        </authorList>
    </citation>
    <scope>NUCLEOTIDE SEQUENCE [LARGE SCALE GENOMIC DNA]</scope>
    <source>
        <strain evidence="2">ATCC 700274 / DSM 11551 / JCM 10706 / KCTC 4070 / PR3</strain>
        <plasmid evidence="2">pHBOR03</plasmid>
    </source>
</reference>
<protein>
    <submittedName>
        <fullName evidence="1">Uncharacterized protein</fullName>
    </submittedName>
</protein>
<proteinExistence type="predicted"/>
<dbReference type="EMBL" id="CP001693">
    <property type="protein sequence ID" value="ADQ69247.1"/>
    <property type="molecule type" value="Genomic_DNA"/>
</dbReference>
<dbReference type="AlphaFoldDB" id="E4NW27"/>
<keyword evidence="1" id="KW-0614">Plasmid</keyword>
<organism evidence="1 2">
    <name type="scientific">Halogeometricum borinquense (strain ATCC 700274 / DSM 11551 / JCM 10706 / KCTC 4070 / PR3)</name>
    <dbReference type="NCBI Taxonomy" id="469382"/>
    <lineage>
        <taxon>Archaea</taxon>
        <taxon>Methanobacteriati</taxon>
        <taxon>Methanobacteriota</taxon>
        <taxon>Stenosarchaea group</taxon>
        <taxon>Halobacteria</taxon>
        <taxon>Halobacteriales</taxon>
        <taxon>Haloferacaceae</taxon>
        <taxon>Halogeometricum</taxon>
    </lineage>
</organism>
<geneLocation type="plasmid" evidence="1 2">
    <name>pHBOR03</name>
</geneLocation>
<evidence type="ECO:0000313" key="2">
    <source>
        <dbReference type="Proteomes" id="UP000006663"/>
    </source>
</evidence>
<dbReference type="HOGENOM" id="CLU_3093978_0_0_2"/>
<keyword evidence="2" id="KW-1185">Reference proteome</keyword>
<dbReference type="KEGG" id="hbo:Hbor_39330"/>
<accession>E4NW27</accession>
<dbReference type="Proteomes" id="UP000006663">
    <property type="component" value="Plasmid pHBOR03"/>
</dbReference>
<name>E4NW27_HALBP</name>
<dbReference type="SUPFAM" id="SSF54675">
    <property type="entry name" value="Nicotinate/Quinolinate PRTase N-terminal domain-like"/>
    <property type="match status" value="1"/>
</dbReference>